<dbReference type="Proteomes" id="UP000245910">
    <property type="component" value="Chromosome I"/>
</dbReference>
<proteinExistence type="predicted"/>
<keyword evidence="1" id="KW-0812">Transmembrane</keyword>
<dbReference type="AlphaFoldDB" id="A0A2L2T9H1"/>
<evidence type="ECO:0000313" key="3">
    <source>
        <dbReference type="Proteomes" id="UP000245910"/>
    </source>
</evidence>
<keyword evidence="1" id="KW-0472">Membrane</keyword>
<accession>A0A2L2T9H1</accession>
<keyword evidence="1" id="KW-1133">Transmembrane helix</keyword>
<evidence type="ECO:0000256" key="1">
    <source>
        <dbReference type="SAM" id="Phobius"/>
    </source>
</evidence>
<keyword evidence="3" id="KW-1185">Reference proteome</keyword>
<dbReference type="EMBL" id="LN649229">
    <property type="protein sequence ID" value="CEI66499.1"/>
    <property type="molecule type" value="Genomic_DNA"/>
</dbReference>
<name>A0A2L2T9H1_9HYPO</name>
<evidence type="ECO:0000313" key="2">
    <source>
        <dbReference type="EMBL" id="CEI66499.1"/>
    </source>
</evidence>
<protein>
    <submittedName>
        <fullName evidence="2">Uncharacterized protein</fullName>
    </submittedName>
</protein>
<reference evidence="3" key="1">
    <citation type="submission" date="2014-10" db="EMBL/GenBank/DDBJ databases">
        <authorList>
            <person name="King R."/>
        </authorList>
    </citation>
    <scope>NUCLEOTIDE SEQUENCE [LARGE SCALE GENOMIC DNA]</scope>
    <source>
        <strain evidence="3">A3/5</strain>
    </source>
</reference>
<sequence>MPALRVPAELPATNSIPSFEYLQRRNHVLHRRAHGDGLKDNLIPICLAFGGFGIVICLALVPAYLKGRRERKKMVPV</sequence>
<feature type="transmembrane region" description="Helical" evidence="1">
    <location>
        <begin position="42"/>
        <end position="65"/>
    </location>
</feature>
<dbReference type="OrthoDB" id="5031568at2759"/>
<organism evidence="2 3">
    <name type="scientific">Fusarium venenatum</name>
    <dbReference type="NCBI Taxonomy" id="56646"/>
    <lineage>
        <taxon>Eukaryota</taxon>
        <taxon>Fungi</taxon>
        <taxon>Dikarya</taxon>
        <taxon>Ascomycota</taxon>
        <taxon>Pezizomycotina</taxon>
        <taxon>Sordariomycetes</taxon>
        <taxon>Hypocreomycetidae</taxon>
        <taxon>Hypocreales</taxon>
        <taxon>Nectriaceae</taxon>
        <taxon>Fusarium</taxon>
    </lineage>
</organism>